<dbReference type="InterPro" id="IPR009723">
    <property type="entry name" value="Pop1_N"/>
</dbReference>
<dbReference type="PANTHER" id="PTHR22731:SF3">
    <property type="entry name" value="RIBONUCLEASES P_MRP PROTEIN SUBUNIT POP1"/>
    <property type="match status" value="1"/>
</dbReference>
<feature type="signal peptide" evidence="2">
    <location>
        <begin position="1"/>
        <end position="21"/>
    </location>
</feature>
<dbReference type="GO" id="GO:0001682">
    <property type="term" value="P:tRNA 5'-leader removal"/>
    <property type="evidence" value="ECO:0007669"/>
    <property type="project" value="InterPro"/>
</dbReference>
<feature type="region of interest" description="Disordered" evidence="1">
    <location>
        <begin position="313"/>
        <end position="332"/>
    </location>
</feature>
<evidence type="ECO:0000259" key="3">
    <source>
        <dbReference type="Pfam" id="PF06978"/>
    </source>
</evidence>
<evidence type="ECO:0000313" key="5">
    <source>
        <dbReference type="Proteomes" id="UP000626109"/>
    </source>
</evidence>
<gene>
    <name evidence="4" type="ORF">PGLA2088_LOCUS50896</name>
</gene>
<dbReference type="GO" id="GO:0005655">
    <property type="term" value="C:nucleolar ribonuclease P complex"/>
    <property type="evidence" value="ECO:0007669"/>
    <property type="project" value="InterPro"/>
</dbReference>
<sequence length="556" mass="59463">MPCLCFGLAFVLFAATLLSSALPEVGVGFVGASRQLPARHLTKRNVEGEWKPSIRDRGTPEYAEYMERNRRERASAMGLSPVPSAGGGGQSQEGGNPFQFLIDLVLGTTTTTTTTTPPPNPVESFFRVVRDAFGRGVLGQSASADDGPKEGQLIVRCRKHWRRPAALLESKSWSPSPAALVAVLKVSQPRWLESHVWHAKRMTMEGIWGYKLAAKNNGLGTRALYRAMARHCCAHDRSYLQLFELSGCDDLIMDALVRCGVDRRLLTAKAVRNGSFRARAQLHAPVAASGSEGVPGRLIAPVLFLWRPEVDDRKGSEVDDPRGEVEEDEEDEEDLFVIDVGGNGSSQAVDVSMGVDATATPAISCGDSGVGAKASPPVVDSPPAPRWQLWLWIHPSAAEEASKSLTCAVELANSGCGPSTAKLQLRHIESPCVLELLGPRSLEVLARALPPSSCRSASASSAAALSLWRQLAAGAAGGERLTPPPGAVLAIEVDASALDAQNSTPGSRVPGASASAPQVSSEWLARWPSEVAAGSQIWVKTRKREEQQKLKKKQPQ</sequence>
<dbReference type="Proteomes" id="UP000626109">
    <property type="component" value="Unassembled WGS sequence"/>
</dbReference>
<feature type="compositionally biased region" description="Basic and acidic residues" evidence="1">
    <location>
        <begin position="313"/>
        <end position="324"/>
    </location>
</feature>
<dbReference type="EMBL" id="CAJNNW010037490">
    <property type="protein sequence ID" value="CAE8742269.1"/>
    <property type="molecule type" value="Genomic_DNA"/>
</dbReference>
<dbReference type="Pfam" id="PF06978">
    <property type="entry name" value="POP1_N"/>
    <property type="match status" value="1"/>
</dbReference>
<evidence type="ECO:0000313" key="4">
    <source>
        <dbReference type="EMBL" id="CAE8742269.1"/>
    </source>
</evidence>
<reference evidence="4" key="1">
    <citation type="submission" date="2021-02" db="EMBL/GenBank/DDBJ databases">
        <authorList>
            <person name="Dougan E. K."/>
            <person name="Rhodes N."/>
            <person name="Thang M."/>
            <person name="Chan C."/>
        </authorList>
    </citation>
    <scope>NUCLEOTIDE SEQUENCE</scope>
</reference>
<name>A0A813LYF2_POLGL</name>
<comment type="caution">
    <text evidence="4">The sequence shown here is derived from an EMBL/GenBank/DDBJ whole genome shotgun (WGS) entry which is preliminary data.</text>
</comment>
<dbReference type="AlphaFoldDB" id="A0A813LYF2"/>
<accession>A0A813LYF2</accession>
<feature type="non-terminal residue" evidence="4">
    <location>
        <position position="556"/>
    </location>
</feature>
<evidence type="ECO:0000256" key="1">
    <source>
        <dbReference type="SAM" id="MobiDB-lite"/>
    </source>
</evidence>
<organism evidence="4 5">
    <name type="scientific">Polarella glacialis</name>
    <name type="common">Dinoflagellate</name>
    <dbReference type="NCBI Taxonomy" id="89957"/>
    <lineage>
        <taxon>Eukaryota</taxon>
        <taxon>Sar</taxon>
        <taxon>Alveolata</taxon>
        <taxon>Dinophyceae</taxon>
        <taxon>Suessiales</taxon>
        <taxon>Suessiaceae</taxon>
        <taxon>Polarella</taxon>
    </lineage>
</organism>
<dbReference type="GO" id="GO:0000172">
    <property type="term" value="C:ribonuclease MRP complex"/>
    <property type="evidence" value="ECO:0007669"/>
    <property type="project" value="InterPro"/>
</dbReference>
<keyword evidence="2" id="KW-0732">Signal</keyword>
<evidence type="ECO:0000256" key="2">
    <source>
        <dbReference type="SAM" id="SignalP"/>
    </source>
</evidence>
<feature type="chain" id="PRO_5033045765" description="Pop1 N-terminal domain-containing protein" evidence="2">
    <location>
        <begin position="22"/>
        <end position="556"/>
    </location>
</feature>
<proteinExistence type="predicted"/>
<protein>
    <recommendedName>
        <fullName evidence="3">Pop1 N-terminal domain-containing protein</fullName>
    </recommendedName>
</protein>
<feature type="domain" description="Pop1 N-terminal" evidence="3">
    <location>
        <begin position="188"/>
        <end position="247"/>
    </location>
</feature>
<dbReference type="InterPro" id="IPR039182">
    <property type="entry name" value="Pop1"/>
</dbReference>
<dbReference type="PANTHER" id="PTHR22731">
    <property type="entry name" value="RIBONUCLEASES P/MRP PROTEIN SUBUNIT POP1"/>
    <property type="match status" value="1"/>
</dbReference>